<proteinExistence type="predicted"/>
<reference evidence="1" key="1">
    <citation type="submission" date="2013-11" db="EMBL/GenBank/DDBJ databases">
        <title>The Genome Sequence of Phytophthora parasitica CJ05E6.</title>
        <authorList>
            <consortium name="The Broad Institute Genomics Platform"/>
            <person name="Russ C."/>
            <person name="Tyler B."/>
            <person name="Panabieres F."/>
            <person name="Shan W."/>
            <person name="Tripathy S."/>
            <person name="Grunwald N."/>
            <person name="Machado M."/>
            <person name="Johnson C.S."/>
            <person name="Arredondo F."/>
            <person name="Hong C."/>
            <person name="Coffey M."/>
            <person name="Young S.K."/>
            <person name="Zeng Q."/>
            <person name="Gargeya S."/>
            <person name="Fitzgerald M."/>
            <person name="Abouelleil A."/>
            <person name="Alvarado L."/>
            <person name="Chapman S.B."/>
            <person name="Gainer-Dewar J."/>
            <person name="Goldberg J."/>
            <person name="Griggs A."/>
            <person name="Gujja S."/>
            <person name="Hansen M."/>
            <person name="Howarth C."/>
            <person name="Imamovic A."/>
            <person name="Ireland A."/>
            <person name="Larimer J."/>
            <person name="McCowan C."/>
            <person name="Murphy C."/>
            <person name="Pearson M."/>
            <person name="Poon T.W."/>
            <person name="Priest M."/>
            <person name="Roberts A."/>
            <person name="Saif S."/>
            <person name="Shea T."/>
            <person name="Sykes S."/>
            <person name="Wortman J."/>
            <person name="Nusbaum C."/>
            <person name="Birren B."/>
        </authorList>
    </citation>
    <scope>NUCLEOTIDE SEQUENCE [LARGE SCALE GENOMIC DNA]</scope>
    <source>
        <strain evidence="1">CJ05E6</strain>
    </source>
</reference>
<protein>
    <submittedName>
        <fullName evidence="1">Uncharacterized protein</fullName>
    </submittedName>
</protein>
<organism evidence="1">
    <name type="scientific">Phytophthora nicotianae</name>
    <name type="common">Potato buckeye rot agent</name>
    <name type="synonym">Phytophthora parasitica</name>
    <dbReference type="NCBI Taxonomy" id="4792"/>
    <lineage>
        <taxon>Eukaryota</taxon>
        <taxon>Sar</taxon>
        <taxon>Stramenopiles</taxon>
        <taxon>Oomycota</taxon>
        <taxon>Peronosporomycetes</taxon>
        <taxon>Peronosporales</taxon>
        <taxon>Peronosporaceae</taxon>
        <taxon>Phytophthora</taxon>
    </lineage>
</organism>
<name>W2IN60_PHYNI</name>
<accession>W2IN60</accession>
<gene>
    <name evidence="1" type="ORF">L916_12991</name>
</gene>
<evidence type="ECO:0000313" key="1">
    <source>
        <dbReference type="EMBL" id="ETL34828.1"/>
    </source>
</evidence>
<dbReference type="EMBL" id="KI674219">
    <property type="protein sequence ID" value="ETL34828.1"/>
    <property type="molecule type" value="Genomic_DNA"/>
</dbReference>
<dbReference type="VEuPathDB" id="FungiDB:PPTG_21288"/>
<dbReference type="AlphaFoldDB" id="W2IN60"/>
<sequence length="91" mass="10173">MFDPKATSERPNHLDNVSNYPLVGVMATQTSSILKRFKRSYNAPKEKISVLNSKEAKAGIPGMQLNPMGIFHHVRVVKSGGNLDDNKDFMR</sequence>
<dbReference type="Proteomes" id="UP000053864">
    <property type="component" value="Unassembled WGS sequence"/>
</dbReference>